<keyword evidence="1 3" id="KW-0378">Hydrolase</keyword>
<evidence type="ECO:0000256" key="1">
    <source>
        <dbReference type="ARBA" id="ARBA00022801"/>
    </source>
</evidence>
<gene>
    <name evidence="5" type="ORF">PODLI_1B006918</name>
</gene>
<dbReference type="Proteomes" id="UP001178461">
    <property type="component" value="Chromosome 13"/>
</dbReference>
<evidence type="ECO:0000259" key="4">
    <source>
        <dbReference type="PROSITE" id="PS51210"/>
    </source>
</evidence>
<dbReference type="InterPro" id="IPR002642">
    <property type="entry name" value="LysoPLipase_cat_dom"/>
</dbReference>
<dbReference type="AlphaFoldDB" id="A0AA35L723"/>
<dbReference type="PROSITE" id="PS51210">
    <property type="entry name" value="PLA2C"/>
    <property type="match status" value="1"/>
</dbReference>
<dbReference type="GO" id="GO:0005635">
    <property type="term" value="C:nuclear envelope"/>
    <property type="evidence" value="ECO:0007669"/>
    <property type="project" value="TreeGrafter"/>
</dbReference>
<sequence length="574" mass="64983">MRMEAGLARGHNLHVTWKGDVIRISRDVSDEEKTAVGRRKIKVHNSFLKLGVNTAMSSVPNVALLGSGGGLRAMIALQGVLGELQKEDLLGAVMYLCGVSGSTWCMSFIYEHEEWLGKLPILEAKMCDNLVNQSWDPSKSLDALVEPSKEKTYSLTDFWGSVVLYAMLHEANYGHLSKERMVSFNGEVPYPIYAAVDSNKLDDTSKTHPGIWFEFTPHDAGFFHPGAFVDMRLLGSSFENGVLRILKNEKSISYLRGLWGSSFADRKEDVKEIEDYIKHLGEQASASSCHCIYCQAASHAIKLLIHAMEGTTHEHQDENITNIMELLKDQVGSNTYNFLSLLKDKHNTLDKPGRVAQFLTLADMFTQEFAARTSPFTHHEETKRSIWDTLRILSKTVYCLFKWKWGTISNYIYKYPSLNDKNLTGKEELRLADAGIAMNSAYPLVLRPEREVKLILSFDFSSGNPFETVKEAVLYCKENHLPFPDIDVSELDKSKDSPYDCYVFQGHDSPTVMHFPLFNTVNCKDKVAEWREQYSTLKVSYKEQEVKNLLEAAKANVRNNRGRILQAMKSMQAP</sequence>
<dbReference type="GO" id="GO:0005829">
    <property type="term" value="C:cytosol"/>
    <property type="evidence" value="ECO:0007669"/>
    <property type="project" value="TreeGrafter"/>
</dbReference>
<dbReference type="EMBL" id="OX395138">
    <property type="protein sequence ID" value="CAI5790437.1"/>
    <property type="molecule type" value="Genomic_DNA"/>
</dbReference>
<dbReference type="GO" id="GO:0047498">
    <property type="term" value="F:calcium-dependent phospholipase A2 activity"/>
    <property type="evidence" value="ECO:0007669"/>
    <property type="project" value="TreeGrafter"/>
</dbReference>
<evidence type="ECO:0000256" key="3">
    <source>
        <dbReference type="PROSITE-ProRule" id="PRU00555"/>
    </source>
</evidence>
<dbReference type="GO" id="GO:0046475">
    <property type="term" value="P:glycerophospholipid catabolic process"/>
    <property type="evidence" value="ECO:0007669"/>
    <property type="project" value="TreeGrafter"/>
</dbReference>
<keyword evidence="2 3" id="KW-0443">Lipid metabolism</keyword>
<dbReference type="GO" id="GO:0005509">
    <property type="term" value="F:calcium ion binding"/>
    <property type="evidence" value="ECO:0007669"/>
    <property type="project" value="TreeGrafter"/>
</dbReference>
<feature type="domain" description="PLA2c" evidence="4">
    <location>
        <begin position="14"/>
        <end position="574"/>
    </location>
</feature>
<dbReference type="PANTHER" id="PTHR10728:SF39">
    <property type="entry name" value="CYTOSOLIC PHOSPHOLIPASE A2 GAMMA"/>
    <property type="match status" value="1"/>
</dbReference>
<dbReference type="GO" id="GO:0005654">
    <property type="term" value="C:nucleoplasm"/>
    <property type="evidence" value="ECO:0007669"/>
    <property type="project" value="TreeGrafter"/>
</dbReference>
<dbReference type="Pfam" id="PF01735">
    <property type="entry name" value="PLA2_B"/>
    <property type="match status" value="1"/>
</dbReference>
<evidence type="ECO:0000313" key="6">
    <source>
        <dbReference type="Proteomes" id="UP001178461"/>
    </source>
</evidence>
<dbReference type="GO" id="GO:0005544">
    <property type="term" value="F:calcium-dependent phospholipid binding"/>
    <property type="evidence" value="ECO:0007669"/>
    <property type="project" value="TreeGrafter"/>
</dbReference>
<dbReference type="InterPro" id="IPR016035">
    <property type="entry name" value="Acyl_Trfase/lysoPLipase"/>
</dbReference>
<keyword evidence="6" id="KW-1185">Reference proteome</keyword>
<keyword evidence="3" id="KW-0442">Lipid degradation</keyword>
<dbReference type="PANTHER" id="PTHR10728">
    <property type="entry name" value="CYTOSOLIC PHOSPHOLIPASE A2"/>
    <property type="match status" value="1"/>
</dbReference>
<accession>A0AA35L723</accession>
<evidence type="ECO:0000256" key="2">
    <source>
        <dbReference type="ARBA" id="ARBA00023098"/>
    </source>
</evidence>
<name>A0AA35L723_9SAUR</name>
<dbReference type="SUPFAM" id="SSF52151">
    <property type="entry name" value="FabD/lysophospholipase-like"/>
    <property type="match status" value="1"/>
</dbReference>
<proteinExistence type="predicted"/>
<reference evidence="5" key="1">
    <citation type="submission" date="2022-12" db="EMBL/GenBank/DDBJ databases">
        <authorList>
            <person name="Alioto T."/>
            <person name="Alioto T."/>
            <person name="Gomez Garrido J."/>
        </authorList>
    </citation>
    <scope>NUCLEOTIDE SEQUENCE</scope>
</reference>
<evidence type="ECO:0000313" key="5">
    <source>
        <dbReference type="EMBL" id="CAI5790437.1"/>
    </source>
</evidence>
<protein>
    <submittedName>
        <fullName evidence="5">Cytosolic phospholipase A2 gamma-like</fullName>
    </submittedName>
</protein>
<organism evidence="5 6">
    <name type="scientific">Podarcis lilfordi</name>
    <name type="common">Lilford's wall lizard</name>
    <dbReference type="NCBI Taxonomy" id="74358"/>
    <lineage>
        <taxon>Eukaryota</taxon>
        <taxon>Metazoa</taxon>
        <taxon>Chordata</taxon>
        <taxon>Craniata</taxon>
        <taxon>Vertebrata</taxon>
        <taxon>Euteleostomi</taxon>
        <taxon>Lepidosauria</taxon>
        <taxon>Squamata</taxon>
        <taxon>Bifurcata</taxon>
        <taxon>Unidentata</taxon>
        <taxon>Episquamata</taxon>
        <taxon>Laterata</taxon>
        <taxon>Lacertibaenia</taxon>
        <taxon>Lacertidae</taxon>
        <taxon>Podarcis</taxon>
    </lineage>
</organism>
<dbReference type="Gene3D" id="3.40.1090.10">
    <property type="entry name" value="Cytosolic phospholipase A2 catalytic domain"/>
    <property type="match status" value="1"/>
</dbReference>
<dbReference type="SMART" id="SM00022">
    <property type="entry name" value="PLAc"/>
    <property type="match status" value="1"/>
</dbReference>